<gene>
    <name evidence="2" type="ORF">PanWU01x14_355490</name>
</gene>
<evidence type="ECO:0000313" key="2">
    <source>
        <dbReference type="EMBL" id="PON33093.1"/>
    </source>
</evidence>
<name>A0A2P5A991_PARAD</name>
<dbReference type="Proteomes" id="UP000237105">
    <property type="component" value="Unassembled WGS sequence"/>
</dbReference>
<comment type="caution">
    <text evidence="2">The sequence shown here is derived from an EMBL/GenBank/DDBJ whole genome shotgun (WGS) entry which is preliminary data.</text>
</comment>
<dbReference type="AlphaFoldDB" id="A0A2P5A991"/>
<feature type="region of interest" description="Disordered" evidence="1">
    <location>
        <begin position="55"/>
        <end position="137"/>
    </location>
</feature>
<sequence>MQATWKAWPHCGSSRISSPTANSARQMAQSVSLEANSGVKLSFGRERRIFFLSPLFGGGGGGRLEPLADELPAERRRSQAHRATATRPSTQIRAQRSAARITTKSESTDGSGDDAVGDDDDEFTPPNNLKGRFMCYG</sequence>
<keyword evidence="3" id="KW-1185">Reference proteome</keyword>
<feature type="region of interest" description="Disordered" evidence="1">
    <location>
        <begin position="1"/>
        <end position="23"/>
    </location>
</feature>
<organism evidence="2 3">
    <name type="scientific">Parasponia andersonii</name>
    <name type="common">Sponia andersonii</name>
    <dbReference type="NCBI Taxonomy" id="3476"/>
    <lineage>
        <taxon>Eukaryota</taxon>
        <taxon>Viridiplantae</taxon>
        <taxon>Streptophyta</taxon>
        <taxon>Embryophyta</taxon>
        <taxon>Tracheophyta</taxon>
        <taxon>Spermatophyta</taxon>
        <taxon>Magnoliopsida</taxon>
        <taxon>eudicotyledons</taxon>
        <taxon>Gunneridae</taxon>
        <taxon>Pentapetalae</taxon>
        <taxon>rosids</taxon>
        <taxon>fabids</taxon>
        <taxon>Rosales</taxon>
        <taxon>Cannabaceae</taxon>
        <taxon>Parasponia</taxon>
    </lineage>
</organism>
<feature type="compositionally biased region" description="Polar residues" evidence="1">
    <location>
        <begin position="14"/>
        <end position="23"/>
    </location>
</feature>
<accession>A0A2P5A991</accession>
<dbReference type="OrthoDB" id="1749312at2759"/>
<feature type="compositionally biased region" description="Polar residues" evidence="1">
    <location>
        <begin position="86"/>
        <end position="105"/>
    </location>
</feature>
<evidence type="ECO:0000313" key="3">
    <source>
        <dbReference type="Proteomes" id="UP000237105"/>
    </source>
</evidence>
<proteinExistence type="predicted"/>
<dbReference type="EMBL" id="JXTB01000758">
    <property type="protein sequence ID" value="PON33093.1"/>
    <property type="molecule type" value="Genomic_DNA"/>
</dbReference>
<reference evidence="3" key="1">
    <citation type="submission" date="2016-06" db="EMBL/GenBank/DDBJ databases">
        <title>Parallel loss of symbiosis genes in relatives of nitrogen-fixing non-legume Parasponia.</title>
        <authorList>
            <person name="Van Velzen R."/>
            <person name="Holmer R."/>
            <person name="Bu F."/>
            <person name="Rutten L."/>
            <person name="Van Zeijl A."/>
            <person name="Liu W."/>
            <person name="Santuari L."/>
            <person name="Cao Q."/>
            <person name="Sharma T."/>
            <person name="Shen D."/>
            <person name="Roswanjaya Y."/>
            <person name="Wardhani T."/>
            <person name="Kalhor M.S."/>
            <person name="Jansen J."/>
            <person name="Van den Hoogen J."/>
            <person name="Gungor B."/>
            <person name="Hartog M."/>
            <person name="Hontelez J."/>
            <person name="Verver J."/>
            <person name="Yang W.-C."/>
            <person name="Schijlen E."/>
            <person name="Repin R."/>
            <person name="Schilthuizen M."/>
            <person name="Schranz E."/>
            <person name="Heidstra R."/>
            <person name="Miyata K."/>
            <person name="Fedorova E."/>
            <person name="Kohlen W."/>
            <person name="Bisseling T."/>
            <person name="Smit S."/>
            <person name="Geurts R."/>
        </authorList>
    </citation>
    <scope>NUCLEOTIDE SEQUENCE [LARGE SCALE GENOMIC DNA]</scope>
    <source>
        <strain evidence="3">cv. WU1-14</strain>
    </source>
</reference>
<feature type="compositionally biased region" description="Acidic residues" evidence="1">
    <location>
        <begin position="111"/>
        <end position="123"/>
    </location>
</feature>
<protein>
    <submittedName>
        <fullName evidence="2">Uncharacterized protein</fullName>
    </submittedName>
</protein>
<evidence type="ECO:0000256" key="1">
    <source>
        <dbReference type="SAM" id="MobiDB-lite"/>
    </source>
</evidence>